<proteinExistence type="predicted"/>
<name>A0AAU8MHQ5_9CAUD</name>
<sequence length="71" mass="8228">MWISILNYQLSQIEVVDISDYEVDEEAGLDNNQIAEQWLYENGYNSDEVSYLLTDDCPLCVINNVETHLNL</sequence>
<dbReference type="EMBL" id="PP965494">
    <property type="protein sequence ID" value="XCO00026.1"/>
    <property type="molecule type" value="Genomic_DNA"/>
</dbReference>
<protein>
    <submittedName>
        <fullName evidence="1">Uncharacterized protein</fullName>
    </submittedName>
</protein>
<evidence type="ECO:0000313" key="1">
    <source>
        <dbReference type="EMBL" id="XCO00026.1"/>
    </source>
</evidence>
<reference evidence="1" key="1">
    <citation type="submission" date="2024-06" db="EMBL/GenBank/DDBJ databases">
        <title>Intestivirid acquisition increases across infancy in a wild primate population.</title>
        <authorList>
            <person name="Schneider-Creas I.A."/>
            <person name="Moya I.L."/>
            <person name="Chiou K.L."/>
            <person name="Baniel A."/>
            <person name="Azanaw Haile A."/>
            <person name="Kebede F."/>
            <person name="Abebe B."/>
            <person name="Snyder-Mackler N."/>
            <person name="Varsani A."/>
        </authorList>
    </citation>
    <scope>NUCLEOTIDE SEQUENCE</scope>
    <source>
        <strain evidence="1">Int_RNL_2017_0055_MCB</strain>
    </source>
</reference>
<accession>A0AAU8MHQ5</accession>
<organism evidence="1">
    <name type="scientific">Geladintestivirus 4</name>
    <dbReference type="NCBI Taxonomy" id="3233136"/>
    <lineage>
        <taxon>Viruses</taxon>
        <taxon>Duplodnaviria</taxon>
        <taxon>Heunggongvirae</taxon>
        <taxon>Uroviricota</taxon>
        <taxon>Caudoviricetes</taxon>
        <taxon>Crassvirales</taxon>
    </lineage>
</organism>